<evidence type="ECO:0000313" key="5">
    <source>
        <dbReference type="EMBL" id="BAK34099.1"/>
    </source>
</evidence>
<dbReference type="STRING" id="1032480.MLP_10850"/>
<gene>
    <name evidence="5" type="ordered locus">MLP_10850</name>
</gene>
<protein>
    <submittedName>
        <fullName evidence="5">Putative GntR family transcriptional regulator</fullName>
    </submittedName>
</protein>
<dbReference type="OrthoDB" id="8663149at2"/>
<evidence type="ECO:0000256" key="1">
    <source>
        <dbReference type="ARBA" id="ARBA00023015"/>
    </source>
</evidence>
<dbReference type="SMART" id="SM00345">
    <property type="entry name" value="HTH_GNTR"/>
    <property type="match status" value="1"/>
</dbReference>
<dbReference type="RefSeq" id="WP_013861982.1">
    <property type="nucleotide sequence ID" value="NC_015635.1"/>
</dbReference>
<dbReference type="Pfam" id="PF07729">
    <property type="entry name" value="FCD"/>
    <property type="match status" value="1"/>
</dbReference>
<dbReference type="HOGENOM" id="CLU_017584_5_5_11"/>
<evidence type="ECO:0000256" key="3">
    <source>
        <dbReference type="ARBA" id="ARBA00023163"/>
    </source>
</evidence>
<dbReference type="GO" id="GO:0003677">
    <property type="term" value="F:DNA binding"/>
    <property type="evidence" value="ECO:0007669"/>
    <property type="project" value="UniProtKB-KW"/>
</dbReference>
<keyword evidence="6" id="KW-1185">Reference proteome</keyword>
<evidence type="ECO:0000256" key="2">
    <source>
        <dbReference type="ARBA" id="ARBA00023125"/>
    </source>
</evidence>
<organism evidence="5 6">
    <name type="scientific">Microlunatus phosphovorus (strain ATCC 700054 / DSM 10555 / JCM 9379 / NBRC 101784 / NCIMB 13414 / VKM Ac-1990 / NM-1)</name>
    <dbReference type="NCBI Taxonomy" id="1032480"/>
    <lineage>
        <taxon>Bacteria</taxon>
        <taxon>Bacillati</taxon>
        <taxon>Actinomycetota</taxon>
        <taxon>Actinomycetes</taxon>
        <taxon>Propionibacteriales</taxon>
        <taxon>Propionibacteriaceae</taxon>
        <taxon>Microlunatus</taxon>
    </lineage>
</organism>
<dbReference type="SMART" id="SM00895">
    <property type="entry name" value="FCD"/>
    <property type="match status" value="1"/>
</dbReference>
<dbReference type="SUPFAM" id="SSF48008">
    <property type="entry name" value="GntR ligand-binding domain-like"/>
    <property type="match status" value="1"/>
</dbReference>
<dbReference type="EMBL" id="AP012204">
    <property type="protein sequence ID" value="BAK34099.1"/>
    <property type="molecule type" value="Genomic_DNA"/>
</dbReference>
<dbReference type="Gene3D" id="1.10.10.10">
    <property type="entry name" value="Winged helix-like DNA-binding domain superfamily/Winged helix DNA-binding domain"/>
    <property type="match status" value="1"/>
</dbReference>
<keyword evidence="3" id="KW-0804">Transcription</keyword>
<proteinExistence type="predicted"/>
<dbReference type="Proteomes" id="UP000007947">
    <property type="component" value="Chromosome"/>
</dbReference>
<accession>F5XNI5</accession>
<keyword evidence="1" id="KW-0805">Transcription regulation</keyword>
<name>F5XNI5_MICPN</name>
<keyword evidence="2" id="KW-0238">DNA-binding</keyword>
<reference evidence="5 6" key="1">
    <citation type="submission" date="2011-05" db="EMBL/GenBank/DDBJ databases">
        <title>Whole genome sequence of Microlunatus phosphovorus NM-1.</title>
        <authorList>
            <person name="Hosoyama A."/>
            <person name="Sasaki K."/>
            <person name="Harada T."/>
            <person name="Igarashi R."/>
            <person name="Kawakoshi A."/>
            <person name="Sasagawa M."/>
            <person name="Fukada J."/>
            <person name="Nakamura S."/>
            <person name="Katano Y."/>
            <person name="Hanada S."/>
            <person name="Kamagata Y."/>
            <person name="Nakamura N."/>
            <person name="Yamazaki S."/>
            <person name="Fujita N."/>
        </authorList>
    </citation>
    <scope>NUCLEOTIDE SEQUENCE [LARGE SCALE GENOMIC DNA]</scope>
    <source>
        <strain evidence="6">ATCC 700054 / DSM 10555 / JCM 9379 / NBRC 101784 / NCIMB 13414 / VKM Ac-1990 / NM-1</strain>
    </source>
</reference>
<dbReference type="InterPro" id="IPR036388">
    <property type="entry name" value="WH-like_DNA-bd_sf"/>
</dbReference>
<dbReference type="Gene3D" id="1.20.120.530">
    <property type="entry name" value="GntR ligand-binding domain-like"/>
    <property type="match status" value="1"/>
</dbReference>
<dbReference type="PROSITE" id="PS50949">
    <property type="entry name" value="HTH_GNTR"/>
    <property type="match status" value="1"/>
</dbReference>
<dbReference type="GO" id="GO:0003700">
    <property type="term" value="F:DNA-binding transcription factor activity"/>
    <property type="evidence" value="ECO:0007669"/>
    <property type="project" value="InterPro"/>
</dbReference>
<evidence type="ECO:0000259" key="4">
    <source>
        <dbReference type="PROSITE" id="PS50949"/>
    </source>
</evidence>
<dbReference type="InterPro" id="IPR036390">
    <property type="entry name" value="WH_DNA-bd_sf"/>
</dbReference>
<dbReference type="Pfam" id="PF00392">
    <property type="entry name" value="GntR"/>
    <property type="match status" value="1"/>
</dbReference>
<dbReference type="CDD" id="cd07377">
    <property type="entry name" value="WHTH_GntR"/>
    <property type="match status" value="1"/>
</dbReference>
<dbReference type="InterPro" id="IPR011711">
    <property type="entry name" value="GntR_C"/>
</dbReference>
<dbReference type="eggNOG" id="COG1802">
    <property type="taxonomic scope" value="Bacteria"/>
</dbReference>
<sequence length="219" mass="24229">MREPLGRPFESEAERVAQTLRDQIIDGTRAPGDRLVERDLAAELAVSRIPIRDALKTLVAEGLVTPRPRTWAVVRTFTADDIEDLIEVRSALETLAFRLAAERGTADQLALLGEQLAGEQLAAATGNARVARRAGADFHETVVAMAHNTLLTELFTSTRSRMRWLLGQHTELTLMADEHAGLYRALVDRDRDRAGRLAEQHLTTSRRAALRTYGPGIES</sequence>
<dbReference type="InterPro" id="IPR000524">
    <property type="entry name" value="Tscrpt_reg_HTH_GntR"/>
</dbReference>
<dbReference type="SUPFAM" id="SSF46785">
    <property type="entry name" value="Winged helix' DNA-binding domain"/>
    <property type="match status" value="1"/>
</dbReference>
<evidence type="ECO:0000313" key="6">
    <source>
        <dbReference type="Proteomes" id="UP000007947"/>
    </source>
</evidence>
<dbReference type="PANTHER" id="PTHR43537">
    <property type="entry name" value="TRANSCRIPTIONAL REGULATOR, GNTR FAMILY"/>
    <property type="match status" value="1"/>
</dbReference>
<dbReference type="KEGG" id="mph:MLP_10850"/>
<feature type="domain" description="HTH gntR-type" evidence="4">
    <location>
        <begin position="10"/>
        <end position="77"/>
    </location>
</feature>
<dbReference type="PANTHER" id="PTHR43537:SF45">
    <property type="entry name" value="GNTR FAMILY REGULATORY PROTEIN"/>
    <property type="match status" value="1"/>
</dbReference>
<dbReference type="AlphaFoldDB" id="F5XNI5"/>
<dbReference type="PRINTS" id="PR00035">
    <property type="entry name" value="HTHGNTR"/>
</dbReference>
<dbReference type="InterPro" id="IPR008920">
    <property type="entry name" value="TF_FadR/GntR_C"/>
</dbReference>